<name>A0A9W7ZWT0_9FUNG</name>
<gene>
    <name evidence="2" type="ORF">H4219_005276</name>
</gene>
<feature type="domain" description="DJ-1/PfpI" evidence="1">
    <location>
        <begin position="27"/>
        <end position="203"/>
    </location>
</feature>
<keyword evidence="3" id="KW-1185">Reference proteome</keyword>
<reference evidence="2" key="1">
    <citation type="submission" date="2022-07" db="EMBL/GenBank/DDBJ databases">
        <title>Phylogenomic reconstructions and comparative analyses of Kickxellomycotina fungi.</title>
        <authorList>
            <person name="Reynolds N.K."/>
            <person name="Stajich J.E."/>
            <person name="Barry K."/>
            <person name="Grigoriev I.V."/>
            <person name="Crous P."/>
            <person name="Smith M.E."/>
        </authorList>
    </citation>
    <scope>NUCLEOTIDE SEQUENCE</scope>
    <source>
        <strain evidence="2">NBRC 100468</strain>
    </source>
</reference>
<dbReference type="CDD" id="cd03139">
    <property type="entry name" value="GATase1_PfpI_2"/>
    <property type="match status" value="1"/>
</dbReference>
<dbReference type="SUPFAM" id="SSF52317">
    <property type="entry name" value="Class I glutamine amidotransferase-like"/>
    <property type="match status" value="1"/>
</dbReference>
<dbReference type="PANTHER" id="PTHR43130:SF15">
    <property type="entry name" value="THIJ_PFPI FAMILY PROTEIN (AFU_ORTHOLOGUE AFUA_5G14240)"/>
    <property type="match status" value="1"/>
</dbReference>
<dbReference type="PANTHER" id="PTHR43130">
    <property type="entry name" value="ARAC-FAMILY TRANSCRIPTIONAL REGULATOR"/>
    <property type="match status" value="1"/>
</dbReference>
<evidence type="ECO:0000259" key="1">
    <source>
        <dbReference type="Pfam" id="PF01965"/>
    </source>
</evidence>
<dbReference type="InterPro" id="IPR029062">
    <property type="entry name" value="Class_I_gatase-like"/>
</dbReference>
<accession>A0A9W7ZWT0</accession>
<dbReference type="InterPro" id="IPR052158">
    <property type="entry name" value="INH-QAR"/>
</dbReference>
<dbReference type="Proteomes" id="UP001150538">
    <property type="component" value="Unassembled WGS sequence"/>
</dbReference>
<organism evidence="2 3">
    <name type="scientific">Mycoemilia scoparia</name>
    <dbReference type="NCBI Taxonomy" id="417184"/>
    <lineage>
        <taxon>Eukaryota</taxon>
        <taxon>Fungi</taxon>
        <taxon>Fungi incertae sedis</taxon>
        <taxon>Zoopagomycota</taxon>
        <taxon>Kickxellomycotina</taxon>
        <taxon>Kickxellomycetes</taxon>
        <taxon>Kickxellales</taxon>
        <taxon>Kickxellaceae</taxon>
        <taxon>Mycoemilia</taxon>
    </lineage>
</organism>
<sequence>MGTNVSSVTDCNNGITFGSDNFNGVTIGVILFNGFTMLDVIGSMDFWYALSFDANIRVITIASQTGPVSNNLTKNRITRQDKYFSLCLEATHTFHNCPKLDILYIPGGPDVDCIQNHVEAINFIKERYNEVSYVCSVCTGAMMLAETGLLNGLNATTNKMGFLDIQKRAPQVNWIAKARWVVSSNKILTSSGVSAGMDMTYFLIKSLYGEAVADKCAHILEYAPHKDADWDPFSQIVFDKLKEEQEQQGQGQQQQQ</sequence>
<dbReference type="InterPro" id="IPR002818">
    <property type="entry name" value="DJ-1/PfpI"/>
</dbReference>
<evidence type="ECO:0000313" key="3">
    <source>
        <dbReference type="Proteomes" id="UP001150538"/>
    </source>
</evidence>
<comment type="caution">
    <text evidence="2">The sequence shown here is derived from an EMBL/GenBank/DDBJ whole genome shotgun (WGS) entry which is preliminary data.</text>
</comment>
<dbReference type="Pfam" id="PF01965">
    <property type="entry name" value="DJ-1_PfpI"/>
    <property type="match status" value="1"/>
</dbReference>
<dbReference type="AlphaFoldDB" id="A0A9W7ZWT0"/>
<proteinExistence type="predicted"/>
<evidence type="ECO:0000313" key="2">
    <source>
        <dbReference type="EMBL" id="KAJ1913283.1"/>
    </source>
</evidence>
<dbReference type="EMBL" id="JANBPU010000273">
    <property type="protein sequence ID" value="KAJ1913283.1"/>
    <property type="molecule type" value="Genomic_DNA"/>
</dbReference>
<dbReference type="OrthoDB" id="543156at2759"/>
<protein>
    <recommendedName>
        <fullName evidence="1">DJ-1/PfpI domain-containing protein</fullName>
    </recommendedName>
</protein>
<dbReference type="Gene3D" id="3.40.50.880">
    <property type="match status" value="1"/>
</dbReference>